<reference evidence="3" key="1">
    <citation type="submission" date="2023-11" db="EMBL/GenBank/DDBJ databases">
        <title>Genome assemblies of two species of porcelain crab, Petrolisthes cinctipes and Petrolisthes manimaculis (Anomura: Porcellanidae).</title>
        <authorList>
            <person name="Angst P."/>
        </authorList>
    </citation>
    <scope>NUCLEOTIDE SEQUENCE</scope>
    <source>
        <strain evidence="3">PB745_02</strain>
        <tissue evidence="3">Gill</tissue>
    </source>
</reference>
<dbReference type="AlphaFoldDB" id="A0AAE1UPH9"/>
<evidence type="ECO:0000313" key="4">
    <source>
        <dbReference type="Proteomes" id="UP001292094"/>
    </source>
</evidence>
<keyword evidence="4" id="KW-1185">Reference proteome</keyword>
<feature type="region of interest" description="Disordered" evidence="2">
    <location>
        <begin position="1"/>
        <end position="30"/>
    </location>
</feature>
<gene>
    <name evidence="3" type="ORF">Pmani_003939</name>
</gene>
<feature type="compositionally biased region" description="Polar residues" evidence="2">
    <location>
        <begin position="133"/>
        <end position="155"/>
    </location>
</feature>
<feature type="compositionally biased region" description="Low complexity" evidence="2">
    <location>
        <begin position="109"/>
        <end position="121"/>
    </location>
</feature>
<feature type="coiled-coil region" evidence="1">
    <location>
        <begin position="288"/>
        <end position="322"/>
    </location>
</feature>
<feature type="region of interest" description="Disordered" evidence="2">
    <location>
        <begin position="232"/>
        <end position="262"/>
    </location>
</feature>
<name>A0AAE1UPH9_9EUCA</name>
<proteinExistence type="predicted"/>
<protein>
    <submittedName>
        <fullName evidence="3">Uncharacterized protein</fullName>
    </submittedName>
</protein>
<evidence type="ECO:0000313" key="3">
    <source>
        <dbReference type="EMBL" id="KAK4325489.1"/>
    </source>
</evidence>
<evidence type="ECO:0000256" key="2">
    <source>
        <dbReference type="SAM" id="MobiDB-lite"/>
    </source>
</evidence>
<dbReference type="EMBL" id="JAWZYT010000277">
    <property type="protein sequence ID" value="KAK4325489.1"/>
    <property type="molecule type" value="Genomic_DNA"/>
</dbReference>
<dbReference type="Proteomes" id="UP001292094">
    <property type="component" value="Unassembled WGS sequence"/>
</dbReference>
<comment type="caution">
    <text evidence="3">The sequence shown here is derived from an EMBL/GenBank/DDBJ whole genome shotgun (WGS) entry which is preliminary data.</text>
</comment>
<keyword evidence="1" id="KW-0175">Coiled coil</keyword>
<feature type="compositionally biased region" description="Low complexity" evidence="2">
    <location>
        <begin position="239"/>
        <end position="254"/>
    </location>
</feature>
<feature type="region of interest" description="Disordered" evidence="2">
    <location>
        <begin position="75"/>
        <end position="155"/>
    </location>
</feature>
<organism evidence="3 4">
    <name type="scientific">Petrolisthes manimaculis</name>
    <dbReference type="NCBI Taxonomy" id="1843537"/>
    <lineage>
        <taxon>Eukaryota</taxon>
        <taxon>Metazoa</taxon>
        <taxon>Ecdysozoa</taxon>
        <taxon>Arthropoda</taxon>
        <taxon>Crustacea</taxon>
        <taxon>Multicrustacea</taxon>
        <taxon>Malacostraca</taxon>
        <taxon>Eumalacostraca</taxon>
        <taxon>Eucarida</taxon>
        <taxon>Decapoda</taxon>
        <taxon>Pleocyemata</taxon>
        <taxon>Anomura</taxon>
        <taxon>Galatheoidea</taxon>
        <taxon>Porcellanidae</taxon>
        <taxon>Petrolisthes</taxon>
    </lineage>
</organism>
<accession>A0AAE1UPH9</accession>
<sequence>METSVEPPSAGGTSQPLIREKLEKTRKTELQRQCREMGISKGWMRKDQLIDMILEVSQSNTTPKTVHQAVHQPLCGDDSLPTRHTETTQPTLHPDVTESPLNSGVTYIPSLTDTTHPTDTSHSSDHSDTSLSITNHNANQQTYNPDATPSQSQLDAFQSGHPEATQLPSCLGAMQEPHLTTTPVNEQHLPIPASYDDLWLTPPILSDLRQSGPVLPGEAIPASPSLVDLGLTVPPQGYSRTTQSSPQQQTSVSVSREETDEDIKSEMGKMKKNIEIILSKLETKDLEMELLETEVKTAYATIELLQKRVTELEQRDKKETIKPDSPSSTSCLLLGDSNLQQVLRSDLSKNCTYRLYPSSCAESKFLYATAAERFTTSLWLGSRDPHTVRPHPPVQCYQVTSTQGISK</sequence>
<feature type="compositionally biased region" description="Basic and acidic residues" evidence="2">
    <location>
        <begin position="18"/>
        <end position="30"/>
    </location>
</feature>
<evidence type="ECO:0000256" key="1">
    <source>
        <dbReference type="SAM" id="Coils"/>
    </source>
</evidence>